<dbReference type="OrthoDB" id="9876216at2"/>
<dbReference type="EMBL" id="PVZF01000006">
    <property type="protein sequence ID" value="PRY14710.1"/>
    <property type="molecule type" value="Genomic_DNA"/>
</dbReference>
<name>A0A2T0R3W8_9ACTN</name>
<sequence length="118" mass="12937">MKPLHQVLRDLELAAHRGTLTPSFLDSYARRNGEGVLSLYGLAARHGLPVAAEEGRNDQLGEHREWHAHVDASAVERDLDARSAAVVRAAHAAVEDDGRPAVLRKPTRNSFYPVKRAG</sequence>
<evidence type="ECO:0000313" key="2">
    <source>
        <dbReference type="Proteomes" id="UP000238083"/>
    </source>
</evidence>
<organism evidence="1 2">
    <name type="scientific">Kineococcus rhizosphaerae</name>
    <dbReference type="NCBI Taxonomy" id="559628"/>
    <lineage>
        <taxon>Bacteria</taxon>
        <taxon>Bacillati</taxon>
        <taxon>Actinomycetota</taxon>
        <taxon>Actinomycetes</taxon>
        <taxon>Kineosporiales</taxon>
        <taxon>Kineosporiaceae</taxon>
        <taxon>Kineococcus</taxon>
    </lineage>
</organism>
<comment type="caution">
    <text evidence="1">The sequence shown here is derived from an EMBL/GenBank/DDBJ whole genome shotgun (WGS) entry which is preliminary data.</text>
</comment>
<protein>
    <submittedName>
        <fullName evidence="1">Uncharacterized protein</fullName>
    </submittedName>
</protein>
<keyword evidence="2" id="KW-1185">Reference proteome</keyword>
<reference evidence="1 2" key="1">
    <citation type="submission" date="2018-03" db="EMBL/GenBank/DDBJ databases">
        <title>Genomic Encyclopedia of Archaeal and Bacterial Type Strains, Phase II (KMG-II): from individual species to whole genera.</title>
        <authorList>
            <person name="Goeker M."/>
        </authorList>
    </citation>
    <scope>NUCLEOTIDE SEQUENCE [LARGE SCALE GENOMIC DNA]</scope>
    <source>
        <strain evidence="1 2">DSM 19711</strain>
    </source>
</reference>
<proteinExistence type="predicted"/>
<dbReference type="AlphaFoldDB" id="A0A2T0R3W8"/>
<accession>A0A2T0R3W8</accession>
<dbReference type="Proteomes" id="UP000238083">
    <property type="component" value="Unassembled WGS sequence"/>
</dbReference>
<evidence type="ECO:0000313" key="1">
    <source>
        <dbReference type="EMBL" id="PRY14710.1"/>
    </source>
</evidence>
<gene>
    <name evidence="1" type="ORF">CLV37_106269</name>
</gene>
<dbReference type="RefSeq" id="WP_106211245.1">
    <property type="nucleotide sequence ID" value="NZ_PVZF01000006.1"/>
</dbReference>